<evidence type="ECO:0000313" key="1">
    <source>
        <dbReference type="EMBL" id="QEH32435.1"/>
    </source>
</evidence>
<sequence length="98" mass="11103">MWRHGDVFIAAVGSIPGDAARKRHVVLAEGEVTGHSHRIAEAGAAELLERDGTLYLRVLADRAKLIHQEHRAIELPRGEYRVWQQREYTPQAIRTVLD</sequence>
<dbReference type="EMBL" id="CP042997">
    <property type="protein sequence ID" value="QEH32435.1"/>
    <property type="molecule type" value="Genomic_DNA"/>
</dbReference>
<proteinExistence type="predicted"/>
<name>A0A5B9VXD2_9BACT</name>
<dbReference type="KEGG" id="agv:OJF2_09060"/>
<protein>
    <submittedName>
        <fullName evidence="1">Uncharacterized protein</fullName>
    </submittedName>
</protein>
<dbReference type="RefSeq" id="WP_210420404.1">
    <property type="nucleotide sequence ID" value="NZ_CP042997.1"/>
</dbReference>
<keyword evidence="2" id="KW-1185">Reference proteome</keyword>
<dbReference type="AlphaFoldDB" id="A0A5B9VXD2"/>
<evidence type="ECO:0000313" key="2">
    <source>
        <dbReference type="Proteomes" id="UP000324233"/>
    </source>
</evidence>
<accession>A0A5B9VXD2</accession>
<gene>
    <name evidence="1" type="ORF">OJF2_09060</name>
</gene>
<dbReference type="Proteomes" id="UP000324233">
    <property type="component" value="Chromosome"/>
</dbReference>
<organism evidence="1 2">
    <name type="scientific">Aquisphaera giovannonii</name>
    <dbReference type="NCBI Taxonomy" id="406548"/>
    <lineage>
        <taxon>Bacteria</taxon>
        <taxon>Pseudomonadati</taxon>
        <taxon>Planctomycetota</taxon>
        <taxon>Planctomycetia</taxon>
        <taxon>Isosphaerales</taxon>
        <taxon>Isosphaeraceae</taxon>
        <taxon>Aquisphaera</taxon>
    </lineage>
</organism>
<reference evidence="1 2" key="1">
    <citation type="submission" date="2019-08" db="EMBL/GenBank/DDBJ databases">
        <title>Deep-cultivation of Planctomycetes and their phenomic and genomic characterization uncovers novel biology.</title>
        <authorList>
            <person name="Wiegand S."/>
            <person name="Jogler M."/>
            <person name="Boedeker C."/>
            <person name="Pinto D."/>
            <person name="Vollmers J."/>
            <person name="Rivas-Marin E."/>
            <person name="Kohn T."/>
            <person name="Peeters S.H."/>
            <person name="Heuer A."/>
            <person name="Rast P."/>
            <person name="Oberbeckmann S."/>
            <person name="Bunk B."/>
            <person name="Jeske O."/>
            <person name="Meyerdierks A."/>
            <person name="Storesund J.E."/>
            <person name="Kallscheuer N."/>
            <person name="Luecker S."/>
            <person name="Lage O.M."/>
            <person name="Pohl T."/>
            <person name="Merkel B.J."/>
            <person name="Hornburger P."/>
            <person name="Mueller R.-W."/>
            <person name="Bruemmer F."/>
            <person name="Labrenz M."/>
            <person name="Spormann A.M."/>
            <person name="Op den Camp H."/>
            <person name="Overmann J."/>
            <person name="Amann R."/>
            <person name="Jetten M.S.M."/>
            <person name="Mascher T."/>
            <person name="Medema M.H."/>
            <person name="Devos D.P."/>
            <person name="Kaster A.-K."/>
            <person name="Ovreas L."/>
            <person name="Rohde M."/>
            <person name="Galperin M.Y."/>
            <person name="Jogler C."/>
        </authorList>
    </citation>
    <scope>NUCLEOTIDE SEQUENCE [LARGE SCALE GENOMIC DNA]</scope>
    <source>
        <strain evidence="1 2">OJF2</strain>
    </source>
</reference>